<evidence type="ECO:0000256" key="1">
    <source>
        <dbReference type="SAM" id="MobiDB-lite"/>
    </source>
</evidence>
<evidence type="ECO:0000313" key="3">
    <source>
        <dbReference type="Proteomes" id="UP001329825"/>
    </source>
</evidence>
<keyword evidence="3" id="KW-1185">Reference proteome</keyword>
<dbReference type="GeneID" id="87956050"/>
<feature type="compositionally biased region" description="Polar residues" evidence="1">
    <location>
        <begin position="124"/>
        <end position="137"/>
    </location>
</feature>
<proteinExistence type="predicted"/>
<organism evidence="2 3">
    <name type="scientific">Kwoniella shivajii</name>
    <dbReference type="NCBI Taxonomy" id="564305"/>
    <lineage>
        <taxon>Eukaryota</taxon>
        <taxon>Fungi</taxon>
        <taxon>Dikarya</taxon>
        <taxon>Basidiomycota</taxon>
        <taxon>Agaricomycotina</taxon>
        <taxon>Tremellomycetes</taxon>
        <taxon>Tremellales</taxon>
        <taxon>Cryptococcaceae</taxon>
        <taxon>Kwoniella</taxon>
    </lineage>
</organism>
<dbReference type="RefSeq" id="XP_062791694.1">
    <property type="nucleotide sequence ID" value="XM_062935643.1"/>
</dbReference>
<gene>
    <name evidence="2" type="ORF">IL334_003919</name>
</gene>
<accession>A0ABZ1CYY2</accession>
<name>A0ABZ1CYY2_9TREE</name>
<dbReference type="Proteomes" id="UP001329825">
    <property type="component" value="Chromosome 5"/>
</dbReference>
<reference evidence="2 3" key="1">
    <citation type="submission" date="2024-01" db="EMBL/GenBank/DDBJ databases">
        <title>Comparative genomics of Cryptococcus and Kwoniella reveals pathogenesis evolution and contrasting modes of karyotype evolution via chromosome fusion or intercentromeric recombination.</title>
        <authorList>
            <person name="Coelho M.A."/>
            <person name="David-Palma M."/>
            <person name="Shea T."/>
            <person name="Bowers K."/>
            <person name="McGinley-Smith S."/>
            <person name="Mohammad A.W."/>
            <person name="Gnirke A."/>
            <person name="Yurkov A.M."/>
            <person name="Nowrousian M."/>
            <person name="Sun S."/>
            <person name="Cuomo C.A."/>
            <person name="Heitman J."/>
        </authorList>
    </citation>
    <scope>NUCLEOTIDE SEQUENCE [LARGE SCALE GENOMIC DNA]</scope>
    <source>
        <strain evidence="2">CBS 11374</strain>
    </source>
</reference>
<protein>
    <submittedName>
        <fullName evidence="2">Uncharacterized protein</fullName>
    </submittedName>
</protein>
<feature type="compositionally biased region" description="Low complexity" evidence="1">
    <location>
        <begin position="142"/>
        <end position="153"/>
    </location>
</feature>
<evidence type="ECO:0000313" key="2">
    <source>
        <dbReference type="EMBL" id="WRT66954.1"/>
    </source>
</evidence>
<feature type="compositionally biased region" description="Basic residues" evidence="1">
    <location>
        <begin position="176"/>
        <end position="186"/>
    </location>
</feature>
<sequence>MSLWQSAPMHWQTYTTSAPLTPQLEESFRRQAASAFAHSNQTMGYSVSSSFTTHNGITTGSTQLQVGKSTPWSPAEIDSVERYLVGLIPPGQLIGPSGRPVGYIGFPSEQATPSRMKKAKNHTKAPSITSHSSTISEAGTVPPSKLPISPISPVHSTHVHYEDHDQSQSGSSLRTFTRKFSKKRST</sequence>
<dbReference type="EMBL" id="CP141885">
    <property type="protein sequence ID" value="WRT66954.1"/>
    <property type="molecule type" value="Genomic_DNA"/>
</dbReference>
<feature type="region of interest" description="Disordered" evidence="1">
    <location>
        <begin position="122"/>
        <end position="186"/>
    </location>
</feature>